<sequence length="101" mass="11859">MKKAWEMQSVLIQEARDEPRLWRPTFPFDIFDRIITSSRSLSQHITLMDRALYWGWKEGSQLAQYLIQPLHEHLEQIHSQARAPSLLIVVVVIIVIVPRNA</sequence>
<gene>
    <name evidence="1" type="ORF">ACA1_153230</name>
</gene>
<evidence type="ECO:0000313" key="1">
    <source>
        <dbReference type="EMBL" id="ELR24114.1"/>
    </source>
</evidence>
<protein>
    <submittedName>
        <fullName evidence="1">Uncharacterized protein</fullName>
    </submittedName>
</protein>
<keyword evidence="2" id="KW-1185">Reference proteome</keyword>
<dbReference type="Proteomes" id="UP000011083">
    <property type="component" value="Unassembled WGS sequence"/>
</dbReference>
<name>L8HF50_ACACF</name>
<reference evidence="1 2" key="1">
    <citation type="journal article" date="2013" name="Genome Biol.">
        <title>Genome of Acanthamoeba castellanii highlights extensive lateral gene transfer and early evolution of tyrosine kinase signaling.</title>
        <authorList>
            <person name="Clarke M."/>
            <person name="Lohan A.J."/>
            <person name="Liu B."/>
            <person name="Lagkouvardos I."/>
            <person name="Roy S."/>
            <person name="Zafar N."/>
            <person name="Bertelli C."/>
            <person name="Schilde C."/>
            <person name="Kianianmomeni A."/>
            <person name="Burglin T.R."/>
            <person name="Frech C."/>
            <person name="Turcotte B."/>
            <person name="Kopec K.O."/>
            <person name="Synnott J.M."/>
            <person name="Choo C."/>
            <person name="Paponov I."/>
            <person name="Finkler A."/>
            <person name="Soon Heng Tan C."/>
            <person name="Hutchins A.P."/>
            <person name="Weinmeier T."/>
            <person name="Rattei T."/>
            <person name="Chu J.S."/>
            <person name="Gimenez G."/>
            <person name="Irimia M."/>
            <person name="Rigden D.J."/>
            <person name="Fitzpatrick D.A."/>
            <person name="Lorenzo-Morales J."/>
            <person name="Bateman A."/>
            <person name="Chiu C.H."/>
            <person name="Tang P."/>
            <person name="Hegemann P."/>
            <person name="Fromm H."/>
            <person name="Raoult D."/>
            <person name="Greub G."/>
            <person name="Miranda-Saavedra D."/>
            <person name="Chen N."/>
            <person name="Nash P."/>
            <person name="Ginger M.L."/>
            <person name="Horn M."/>
            <person name="Schaap P."/>
            <person name="Caler L."/>
            <person name="Loftus B."/>
        </authorList>
    </citation>
    <scope>NUCLEOTIDE SEQUENCE [LARGE SCALE GENOMIC DNA]</scope>
    <source>
        <strain evidence="1 2">Neff</strain>
    </source>
</reference>
<dbReference type="GeneID" id="14925116"/>
<proteinExistence type="predicted"/>
<dbReference type="RefSeq" id="XP_004353642.1">
    <property type="nucleotide sequence ID" value="XM_004353590.1"/>
</dbReference>
<dbReference type="VEuPathDB" id="AmoebaDB:ACA1_153230"/>
<accession>L8HF50</accession>
<dbReference type="KEGG" id="acan:ACA1_153230"/>
<evidence type="ECO:0000313" key="2">
    <source>
        <dbReference type="Proteomes" id="UP000011083"/>
    </source>
</evidence>
<dbReference type="AlphaFoldDB" id="L8HF50"/>
<organism evidence="1 2">
    <name type="scientific">Acanthamoeba castellanii (strain ATCC 30010 / Neff)</name>
    <dbReference type="NCBI Taxonomy" id="1257118"/>
    <lineage>
        <taxon>Eukaryota</taxon>
        <taxon>Amoebozoa</taxon>
        <taxon>Discosea</taxon>
        <taxon>Longamoebia</taxon>
        <taxon>Centramoebida</taxon>
        <taxon>Acanthamoebidae</taxon>
        <taxon>Acanthamoeba</taxon>
    </lineage>
</organism>
<dbReference type="EMBL" id="KB007837">
    <property type="protein sequence ID" value="ELR24114.1"/>
    <property type="molecule type" value="Genomic_DNA"/>
</dbReference>